<dbReference type="SMART" id="SM00862">
    <property type="entry name" value="Trans_reg_C"/>
    <property type="match status" value="1"/>
</dbReference>
<evidence type="ECO:0000256" key="2">
    <source>
        <dbReference type="PROSITE-ProRule" id="PRU00169"/>
    </source>
</evidence>
<dbReference type="CDD" id="cd00383">
    <property type="entry name" value="trans_reg_C"/>
    <property type="match status" value="1"/>
</dbReference>
<dbReference type="PANTHER" id="PTHR48111">
    <property type="entry name" value="REGULATOR OF RPOS"/>
    <property type="match status" value="1"/>
</dbReference>
<keyword evidence="2" id="KW-0597">Phosphoprotein</keyword>
<keyword evidence="7" id="KW-1185">Reference proteome</keyword>
<dbReference type="AlphaFoldDB" id="A0A7W7VWI4"/>
<evidence type="ECO:0000313" key="6">
    <source>
        <dbReference type="EMBL" id="MBB4925456.1"/>
    </source>
</evidence>
<keyword evidence="1 3" id="KW-0238">DNA-binding</keyword>
<dbReference type="Gene3D" id="6.10.250.690">
    <property type="match status" value="1"/>
</dbReference>
<protein>
    <submittedName>
        <fullName evidence="6">Two-component system copper resistance phosphate regulon response regulator CusR</fullName>
    </submittedName>
</protein>
<accession>A0A7W7VWI4</accession>
<dbReference type="SMART" id="SM00448">
    <property type="entry name" value="REC"/>
    <property type="match status" value="1"/>
</dbReference>
<dbReference type="Gene3D" id="3.40.50.2300">
    <property type="match status" value="1"/>
</dbReference>
<evidence type="ECO:0000259" key="4">
    <source>
        <dbReference type="PROSITE" id="PS50110"/>
    </source>
</evidence>
<dbReference type="SUPFAM" id="SSF52172">
    <property type="entry name" value="CheY-like"/>
    <property type="match status" value="1"/>
</dbReference>
<reference evidence="6 7" key="1">
    <citation type="submission" date="2020-08" db="EMBL/GenBank/DDBJ databases">
        <title>Sequencing the genomes of 1000 actinobacteria strains.</title>
        <authorList>
            <person name="Klenk H.-P."/>
        </authorList>
    </citation>
    <scope>NUCLEOTIDE SEQUENCE [LARGE SCALE GENOMIC DNA]</scope>
    <source>
        <strain evidence="6 7">DSM 41654</strain>
    </source>
</reference>
<evidence type="ECO:0000259" key="5">
    <source>
        <dbReference type="PROSITE" id="PS51755"/>
    </source>
</evidence>
<dbReference type="PROSITE" id="PS51755">
    <property type="entry name" value="OMPR_PHOB"/>
    <property type="match status" value="1"/>
</dbReference>
<feature type="domain" description="OmpR/PhoB-type" evidence="5">
    <location>
        <begin position="124"/>
        <end position="219"/>
    </location>
</feature>
<dbReference type="GO" id="GO:0000156">
    <property type="term" value="F:phosphorelay response regulator activity"/>
    <property type="evidence" value="ECO:0007669"/>
    <property type="project" value="TreeGrafter"/>
</dbReference>
<dbReference type="GO" id="GO:0006355">
    <property type="term" value="P:regulation of DNA-templated transcription"/>
    <property type="evidence" value="ECO:0007669"/>
    <property type="project" value="InterPro"/>
</dbReference>
<dbReference type="Pfam" id="PF00486">
    <property type="entry name" value="Trans_reg_C"/>
    <property type="match status" value="1"/>
</dbReference>
<dbReference type="Pfam" id="PF00072">
    <property type="entry name" value="Response_reg"/>
    <property type="match status" value="1"/>
</dbReference>
<dbReference type="Proteomes" id="UP000540506">
    <property type="component" value="Unassembled WGS sequence"/>
</dbReference>
<dbReference type="InterPro" id="IPR001867">
    <property type="entry name" value="OmpR/PhoB-type_DNA-bd"/>
</dbReference>
<dbReference type="GO" id="GO:0032993">
    <property type="term" value="C:protein-DNA complex"/>
    <property type="evidence" value="ECO:0007669"/>
    <property type="project" value="TreeGrafter"/>
</dbReference>
<feature type="modified residue" description="4-aspartylphosphate" evidence="2">
    <location>
        <position position="51"/>
    </location>
</feature>
<dbReference type="EMBL" id="JACHJV010000001">
    <property type="protein sequence ID" value="MBB4925456.1"/>
    <property type="molecule type" value="Genomic_DNA"/>
</dbReference>
<dbReference type="InterPro" id="IPR011006">
    <property type="entry name" value="CheY-like_superfamily"/>
</dbReference>
<dbReference type="InterPro" id="IPR039420">
    <property type="entry name" value="WalR-like"/>
</dbReference>
<proteinExistence type="predicted"/>
<evidence type="ECO:0000313" key="7">
    <source>
        <dbReference type="Proteomes" id="UP000540506"/>
    </source>
</evidence>
<dbReference type="GO" id="GO:0005829">
    <property type="term" value="C:cytosol"/>
    <property type="evidence" value="ECO:0007669"/>
    <property type="project" value="TreeGrafter"/>
</dbReference>
<dbReference type="Gene3D" id="1.10.10.10">
    <property type="entry name" value="Winged helix-like DNA-binding domain superfamily/Winged helix DNA-binding domain"/>
    <property type="match status" value="1"/>
</dbReference>
<dbReference type="InterPro" id="IPR001789">
    <property type="entry name" value="Sig_transdc_resp-reg_receiver"/>
</dbReference>
<dbReference type="PROSITE" id="PS50110">
    <property type="entry name" value="RESPONSE_REGULATORY"/>
    <property type="match status" value="1"/>
</dbReference>
<evidence type="ECO:0000256" key="1">
    <source>
        <dbReference type="ARBA" id="ARBA00023125"/>
    </source>
</evidence>
<sequence length="227" mass="24644">MRVLVLEDDPGLGPEIADGLRRAGFAVDLAADLAEADLKLSVTDYHCLVADRGLPDGDALGLVAARRAAGWLRPVLLLTAMDSVADRVAGFEYGADDYLVKPFAAAELAARVRNLCRRPEPARLPQLRLGDLELDLPRRRVTRAGVLLTLTAKEFAVLELLMLHAGAVVTRTQLIESCWDELNEPMSNVVEVLIRQLRRRLGPPDPIETVRGAGYRLIDPADPVGGG</sequence>
<comment type="caution">
    <text evidence="6">The sequence shown here is derived from an EMBL/GenBank/DDBJ whole genome shotgun (WGS) entry which is preliminary data.</text>
</comment>
<name>A0A7W7VWI4_KITKI</name>
<dbReference type="RefSeq" id="WP_184937671.1">
    <property type="nucleotide sequence ID" value="NZ_JACHJV010000001.1"/>
</dbReference>
<dbReference type="GO" id="GO:0000976">
    <property type="term" value="F:transcription cis-regulatory region binding"/>
    <property type="evidence" value="ECO:0007669"/>
    <property type="project" value="TreeGrafter"/>
</dbReference>
<evidence type="ECO:0000256" key="3">
    <source>
        <dbReference type="PROSITE-ProRule" id="PRU01091"/>
    </source>
</evidence>
<feature type="domain" description="Response regulatory" evidence="4">
    <location>
        <begin position="2"/>
        <end position="116"/>
    </location>
</feature>
<organism evidence="6 7">
    <name type="scientific">Kitasatospora kifunensis</name>
    <name type="common">Streptomyces kifunensis</name>
    <dbReference type="NCBI Taxonomy" id="58351"/>
    <lineage>
        <taxon>Bacteria</taxon>
        <taxon>Bacillati</taxon>
        <taxon>Actinomycetota</taxon>
        <taxon>Actinomycetes</taxon>
        <taxon>Kitasatosporales</taxon>
        <taxon>Streptomycetaceae</taxon>
        <taxon>Kitasatospora</taxon>
    </lineage>
</organism>
<gene>
    <name evidence="6" type="ORF">FHR34_004449</name>
</gene>
<dbReference type="InterPro" id="IPR036388">
    <property type="entry name" value="WH-like_DNA-bd_sf"/>
</dbReference>
<feature type="DNA-binding region" description="OmpR/PhoB-type" evidence="3">
    <location>
        <begin position="124"/>
        <end position="219"/>
    </location>
</feature>
<dbReference type="PANTHER" id="PTHR48111:SF36">
    <property type="entry name" value="TRANSCRIPTIONAL REGULATORY PROTEIN CUTR"/>
    <property type="match status" value="1"/>
</dbReference>